<dbReference type="Pfam" id="PF13616">
    <property type="entry name" value="Rotamase_3"/>
    <property type="match status" value="1"/>
</dbReference>
<evidence type="ECO:0000313" key="15">
    <source>
        <dbReference type="Proteomes" id="UP000251889"/>
    </source>
</evidence>
<dbReference type="PANTHER" id="PTHR47529:SF1">
    <property type="entry name" value="PERIPLASMIC CHAPERONE PPID"/>
    <property type="match status" value="1"/>
</dbReference>
<evidence type="ECO:0000256" key="6">
    <source>
        <dbReference type="ARBA" id="ARBA00023136"/>
    </source>
</evidence>
<dbReference type="SUPFAM" id="SSF54534">
    <property type="entry name" value="FKBP-like"/>
    <property type="match status" value="1"/>
</dbReference>
<dbReference type="Proteomes" id="UP000251889">
    <property type="component" value="Unassembled WGS sequence"/>
</dbReference>
<keyword evidence="6 12" id="KW-0472">Membrane</keyword>
<evidence type="ECO:0000256" key="8">
    <source>
        <dbReference type="ARBA" id="ARBA00038408"/>
    </source>
</evidence>
<comment type="caution">
    <text evidence="14">The sequence shown here is derived from an EMBL/GenBank/DDBJ whole genome shotgun (WGS) entry which is preliminary data.</text>
</comment>
<evidence type="ECO:0000256" key="9">
    <source>
        <dbReference type="ARBA" id="ARBA00040743"/>
    </source>
</evidence>
<dbReference type="OrthoDB" id="9812372at2"/>
<evidence type="ECO:0000256" key="12">
    <source>
        <dbReference type="SAM" id="Phobius"/>
    </source>
</evidence>
<dbReference type="InterPro" id="IPR046357">
    <property type="entry name" value="PPIase_dom_sf"/>
</dbReference>
<comment type="subcellular location">
    <subcellularLocation>
        <location evidence="1">Cell inner membrane</location>
        <topology evidence="1">Single-pass type II membrane protein</topology>
        <orientation evidence="1">Periplasmic side</orientation>
    </subcellularLocation>
</comment>
<dbReference type="AlphaFoldDB" id="A0A364Y8X7"/>
<name>A0A364Y8X7_9BACT</name>
<organism evidence="14 15">
    <name type="scientific">Pseudochryseolinea flava</name>
    <dbReference type="NCBI Taxonomy" id="2059302"/>
    <lineage>
        <taxon>Bacteria</taxon>
        <taxon>Pseudomonadati</taxon>
        <taxon>Bacteroidota</taxon>
        <taxon>Cytophagia</taxon>
        <taxon>Cytophagales</taxon>
        <taxon>Fulvivirgaceae</taxon>
        <taxon>Pseudochryseolinea</taxon>
    </lineage>
</organism>
<keyword evidence="2" id="KW-1003">Cell membrane</keyword>
<keyword evidence="15" id="KW-1185">Reference proteome</keyword>
<evidence type="ECO:0000256" key="10">
    <source>
        <dbReference type="ARBA" id="ARBA00042775"/>
    </source>
</evidence>
<reference evidence="14 15" key="1">
    <citation type="submission" date="2018-06" db="EMBL/GenBank/DDBJ databases">
        <title>Chryseolinea flavus sp. nov., a member of the phylum Bacteroidetes isolated from soil.</title>
        <authorList>
            <person name="Li Y."/>
            <person name="Wang J."/>
        </authorList>
    </citation>
    <scope>NUCLEOTIDE SEQUENCE [LARGE SCALE GENOMIC DNA]</scope>
    <source>
        <strain evidence="14 15">SDU1-6</strain>
    </source>
</reference>
<dbReference type="EMBL" id="QMFY01000001">
    <property type="protein sequence ID" value="RAW03400.1"/>
    <property type="molecule type" value="Genomic_DNA"/>
</dbReference>
<dbReference type="SUPFAM" id="SSF109998">
    <property type="entry name" value="Triger factor/SurA peptide-binding domain-like"/>
    <property type="match status" value="1"/>
</dbReference>
<keyword evidence="7" id="KW-0143">Chaperone</keyword>
<dbReference type="InterPro" id="IPR052029">
    <property type="entry name" value="PpiD_chaperone"/>
</dbReference>
<keyword evidence="3" id="KW-0997">Cell inner membrane</keyword>
<feature type="transmembrane region" description="Helical" evidence="12">
    <location>
        <begin position="12"/>
        <end position="32"/>
    </location>
</feature>
<dbReference type="GO" id="GO:0005886">
    <property type="term" value="C:plasma membrane"/>
    <property type="evidence" value="ECO:0007669"/>
    <property type="project" value="UniProtKB-SubCell"/>
</dbReference>
<proteinExistence type="inferred from homology"/>
<evidence type="ECO:0000256" key="2">
    <source>
        <dbReference type="ARBA" id="ARBA00022475"/>
    </source>
</evidence>
<evidence type="ECO:0000256" key="4">
    <source>
        <dbReference type="ARBA" id="ARBA00022692"/>
    </source>
</evidence>
<dbReference type="GO" id="GO:0003755">
    <property type="term" value="F:peptidyl-prolyl cis-trans isomerase activity"/>
    <property type="evidence" value="ECO:0007669"/>
    <property type="project" value="UniProtKB-KW"/>
</dbReference>
<sequence>MALIGTLRDKAGIGLVVFVFVAISAFILGDIFSGNSNIMRWGADKVGTIAGKEITKKEFDATVLQMEEQYRQRAQRDPGEREMIGIRQQAWELLIAKYAFQPQFEKVGITVTQEEQLDMIEGVNIEEGLRQAFVNPQTGEFDRAMMQNYISQARSNQNSQEYLRLKMYADNLAPARARIKYENLILKTGYVTKAEAERAYHAQEDVAELKYLYVPFFAISDSAAQVSDSDLKDFYQKNIERFKTEATRDIKYVSVPVVPSAQDSAIVQDKLAKALEAFRTTSNDSAVAYQYSLSNTPFEKYNNGTLPTFINRDSLVEGKVIGPIVDGDSYKIVKVSKVTNDTVSYASARHILITWTDSTDAAKADAKTRANNVLDAIKKGADFAGQASAFSQDQSNAQRGGDLGWFANNGTMVKPFEDAIFGATKAGLLNEVVETQFGYHIIDVTNPKTNRAYQLAIVEEQIIPLDASISAAFTKAEALATASDVEDFEAKAKEQGLTVLEAKSIRASDRGVSSLGEARAVVQWLYREAKTDKVSQVFELEGQNVVAVMTGEIKKGHRPFESVKNEITPEVQKIVKGKAIAAKLNGLKGTLDEIAAGFGKEATVYTSSNVRLSGNGLPPAVNYDPVAVGVSFSLENGKRSQPFNGENGVLIVELQNKTVAPAIENYTPYSQQLLQSLNMAGYSISEAIKEKSDIEDERYKFN</sequence>
<dbReference type="Gene3D" id="3.10.50.40">
    <property type="match status" value="1"/>
</dbReference>
<dbReference type="InterPro" id="IPR000297">
    <property type="entry name" value="PPIase_PpiC"/>
</dbReference>
<dbReference type="PANTHER" id="PTHR47529">
    <property type="entry name" value="PEPTIDYL-PROLYL CIS-TRANS ISOMERASE D"/>
    <property type="match status" value="1"/>
</dbReference>
<accession>A0A364Y8X7</accession>
<protein>
    <recommendedName>
        <fullName evidence="9">Periplasmic chaperone PpiD</fullName>
    </recommendedName>
    <alternativeName>
        <fullName evidence="10">Periplasmic folding chaperone</fullName>
    </alternativeName>
</protein>
<dbReference type="PROSITE" id="PS50198">
    <property type="entry name" value="PPIC_PPIASE_2"/>
    <property type="match status" value="1"/>
</dbReference>
<keyword evidence="11" id="KW-0413">Isomerase</keyword>
<evidence type="ECO:0000256" key="1">
    <source>
        <dbReference type="ARBA" id="ARBA00004382"/>
    </source>
</evidence>
<evidence type="ECO:0000256" key="11">
    <source>
        <dbReference type="PROSITE-ProRule" id="PRU00278"/>
    </source>
</evidence>
<dbReference type="Pfam" id="PF13623">
    <property type="entry name" value="SurA_N_2"/>
    <property type="match status" value="1"/>
</dbReference>
<keyword evidence="4 12" id="KW-0812">Transmembrane</keyword>
<dbReference type="PROSITE" id="PS01096">
    <property type="entry name" value="PPIC_PPIASE_1"/>
    <property type="match status" value="1"/>
</dbReference>
<evidence type="ECO:0000313" key="14">
    <source>
        <dbReference type="EMBL" id="RAW03400.1"/>
    </source>
</evidence>
<comment type="similarity">
    <text evidence="8">Belongs to the PpiD chaperone family.</text>
</comment>
<keyword evidence="11" id="KW-0697">Rotamase</keyword>
<gene>
    <name evidence="14" type="ORF">DQQ10_04755</name>
</gene>
<keyword evidence="5 12" id="KW-1133">Transmembrane helix</keyword>
<evidence type="ECO:0000256" key="7">
    <source>
        <dbReference type="ARBA" id="ARBA00023186"/>
    </source>
</evidence>
<evidence type="ECO:0000259" key="13">
    <source>
        <dbReference type="PROSITE" id="PS50198"/>
    </source>
</evidence>
<dbReference type="RefSeq" id="WP_112745615.1">
    <property type="nucleotide sequence ID" value="NZ_QMFY01000001.1"/>
</dbReference>
<feature type="domain" description="PpiC" evidence="13">
    <location>
        <begin position="343"/>
        <end position="446"/>
    </location>
</feature>
<evidence type="ECO:0000256" key="3">
    <source>
        <dbReference type="ARBA" id="ARBA00022519"/>
    </source>
</evidence>
<evidence type="ECO:0000256" key="5">
    <source>
        <dbReference type="ARBA" id="ARBA00022989"/>
    </source>
</evidence>
<dbReference type="InterPro" id="IPR023058">
    <property type="entry name" value="PPIase_PpiC_CS"/>
</dbReference>
<dbReference type="InterPro" id="IPR027304">
    <property type="entry name" value="Trigger_fact/SurA_dom_sf"/>
</dbReference>